<dbReference type="SUPFAM" id="SSF53474">
    <property type="entry name" value="alpha/beta-Hydrolases"/>
    <property type="match status" value="1"/>
</dbReference>
<evidence type="ECO:0000256" key="1">
    <source>
        <dbReference type="ARBA" id="ARBA00001946"/>
    </source>
</evidence>
<dbReference type="Gene3D" id="3.40.1190.20">
    <property type="match status" value="1"/>
</dbReference>
<dbReference type="GO" id="GO:0005524">
    <property type="term" value="F:ATP binding"/>
    <property type="evidence" value="ECO:0007669"/>
    <property type="project" value="UniProtKB-KW"/>
</dbReference>
<dbReference type="GO" id="GO:0005829">
    <property type="term" value="C:cytosol"/>
    <property type="evidence" value="ECO:0007669"/>
    <property type="project" value="TreeGrafter"/>
</dbReference>
<evidence type="ECO:0000256" key="4">
    <source>
        <dbReference type="ARBA" id="ARBA00012119"/>
    </source>
</evidence>
<dbReference type="Gene3D" id="3.90.180.10">
    <property type="entry name" value="Medium-chain alcohol dehydrogenases, catalytic domain"/>
    <property type="match status" value="1"/>
</dbReference>
<dbReference type="InterPro" id="IPR011032">
    <property type="entry name" value="GroES-like_sf"/>
</dbReference>
<evidence type="ECO:0000256" key="11">
    <source>
        <dbReference type="SAM" id="MobiDB-lite"/>
    </source>
</evidence>
<dbReference type="CDD" id="cd05289">
    <property type="entry name" value="MDR_like_2"/>
    <property type="match status" value="1"/>
</dbReference>
<dbReference type="Gene3D" id="3.40.50.720">
    <property type="entry name" value="NAD(P)-binding Rossmann-like Domain"/>
    <property type="match status" value="1"/>
</dbReference>
<dbReference type="Pfam" id="PF12146">
    <property type="entry name" value="Hydrolase_4"/>
    <property type="match status" value="1"/>
</dbReference>
<evidence type="ECO:0000256" key="6">
    <source>
        <dbReference type="ARBA" id="ARBA00022726"/>
    </source>
</evidence>
<dbReference type="SUPFAM" id="SSF53613">
    <property type="entry name" value="Ribokinase-like"/>
    <property type="match status" value="1"/>
</dbReference>
<dbReference type="GO" id="GO:0016491">
    <property type="term" value="F:oxidoreductase activity"/>
    <property type="evidence" value="ECO:0007669"/>
    <property type="project" value="InterPro"/>
</dbReference>
<keyword evidence="5" id="KW-0808">Transferase</keyword>
<protein>
    <recommendedName>
        <fullName evidence="4">adenosine kinase</fullName>
        <ecNumber evidence="4">2.7.1.20</ecNumber>
    </recommendedName>
</protein>
<dbReference type="InterPro" id="IPR013154">
    <property type="entry name" value="ADH-like_N"/>
</dbReference>
<keyword evidence="7" id="KW-0547">Nucleotide-binding</keyword>
<keyword evidence="6" id="KW-0660">Purine salvage</keyword>
<evidence type="ECO:0000256" key="7">
    <source>
        <dbReference type="ARBA" id="ARBA00022741"/>
    </source>
</evidence>
<dbReference type="Pfam" id="PF13602">
    <property type="entry name" value="ADH_zinc_N_2"/>
    <property type="match status" value="1"/>
</dbReference>
<accession>A0A7J6L546</accession>
<keyword evidence="9" id="KW-0067">ATP-binding</keyword>
<evidence type="ECO:0000256" key="8">
    <source>
        <dbReference type="ARBA" id="ARBA00022777"/>
    </source>
</evidence>
<feature type="compositionally biased region" description="Low complexity" evidence="11">
    <location>
        <begin position="1183"/>
        <end position="1194"/>
    </location>
</feature>
<reference evidence="13 14" key="1">
    <citation type="submission" date="2020-04" db="EMBL/GenBank/DDBJ databases">
        <title>Perkinsus chesapeaki whole genome sequence.</title>
        <authorList>
            <person name="Bogema D.R."/>
        </authorList>
    </citation>
    <scope>NUCLEOTIDE SEQUENCE [LARGE SCALE GENOMIC DNA]</scope>
    <source>
        <strain evidence="13">ATCC PRA-425</strain>
    </source>
</reference>
<dbReference type="EMBL" id="JAAPAO010000745">
    <property type="protein sequence ID" value="KAF4654312.1"/>
    <property type="molecule type" value="Genomic_DNA"/>
</dbReference>
<dbReference type="GO" id="GO:0004001">
    <property type="term" value="F:adenosine kinase activity"/>
    <property type="evidence" value="ECO:0007669"/>
    <property type="project" value="UniProtKB-EC"/>
</dbReference>
<comment type="caution">
    <text evidence="13">The sequence shown here is derived from an EMBL/GenBank/DDBJ whole genome shotgun (WGS) entry which is preliminary data.</text>
</comment>
<dbReference type="PRINTS" id="PR00989">
    <property type="entry name" value="ADENOKINASE"/>
</dbReference>
<feature type="active site" description="Proton acceptor" evidence="10">
    <location>
        <position position="306"/>
    </location>
</feature>
<keyword evidence="8" id="KW-0418">Kinase</keyword>
<dbReference type="InterPro" id="IPR011611">
    <property type="entry name" value="PfkB_dom"/>
</dbReference>
<dbReference type="UniPathway" id="UPA00588">
    <property type="reaction ID" value="UER00659"/>
</dbReference>
<comment type="similarity">
    <text evidence="3">Belongs to the carbohydrate kinase PfkB family.</text>
</comment>
<keyword evidence="14" id="KW-1185">Reference proteome</keyword>
<dbReference type="SUPFAM" id="SSF50129">
    <property type="entry name" value="GroES-like"/>
    <property type="match status" value="1"/>
</dbReference>
<evidence type="ECO:0000259" key="12">
    <source>
        <dbReference type="SMART" id="SM00829"/>
    </source>
</evidence>
<dbReference type="SMART" id="SM00829">
    <property type="entry name" value="PKS_ER"/>
    <property type="match status" value="1"/>
</dbReference>
<dbReference type="InterPro" id="IPR022742">
    <property type="entry name" value="Hydrolase_4"/>
</dbReference>
<dbReference type="AlphaFoldDB" id="A0A7J6L546"/>
<dbReference type="OrthoDB" id="2498029at2759"/>
<evidence type="ECO:0000313" key="13">
    <source>
        <dbReference type="EMBL" id="KAF4654312.1"/>
    </source>
</evidence>
<name>A0A7J6L546_PERCH</name>
<dbReference type="GO" id="GO:0005634">
    <property type="term" value="C:nucleus"/>
    <property type="evidence" value="ECO:0007669"/>
    <property type="project" value="TreeGrafter"/>
</dbReference>
<dbReference type="InterPro" id="IPR036291">
    <property type="entry name" value="NAD(P)-bd_dom_sf"/>
</dbReference>
<dbReference type="Pfam" id="PF00294">
    <property type="entry name" value="PfkB"/>
    <property type="match status" value="1"/>
</dbReference>
<sequence>MGDASQMPSLVGMGNPLLDISVNTDSAILDRYKLESNNAILADDSHLPLYPEITKMPGVEYIAGGATQNSLRVAQWMLGGRGDAAFIGCVGRDHYADIMQKNCQHDGVITRYLVDESTPTGTCAVLVTHEGQRRSLVANLSAAIKYDHSHIIEPDNWRLIEHARIVYSAGFFVAVSPKAIEMVSSKCIETGALYCMNVAAPYIVEVPDFKKVVFETLPKVDILFGNEVEAKALAKALEWDDSMSIPEIAVKLAEMPMAEGKKRGRKVVITQGPLETYIANTGRPVAAYDIISIPDHDIVDTNAAGDAYVGGFLAGLLKNCDDQMCAAAGAYAAWEVIKQSGCKFPEACAFKFAVDSTTTIPPGEGAVSLVAITVLLGLAVLLEKYVYDHFYKKIAPYKTGDMRRKMVPAKFNAHPHALQGLLPDVGPDSPFKGDAGLFPLKSTGDKIFWETFVPTDVDEPKGVIVLCHGYADHSGFHMFNDARMFCEKEKYACVLFDQISSGRSDGLQAYIDDWFKYCQLAKEFIDEFILGQFVPSLADRSVHLPFYGYGHSMGGCLVTSLSILHPTLFDGLIMQSPMLKIPQSMHPSWIVEELLRGLAKLFPKAPVVPTKNLGAIMYHHKDAHHYSAKYNILAYRGRPRLCTALSLLQGQDFVSGNFKSVTTPFIICHGAADEITDPQADVELYNESPAKSESRVCLYPGLRHYITGMQEPEESQKVFDDMFEWIENRTVEVDKEYKQMPTETDDHAIEGETVTERPSLPKEMDAFYWTGFGGPEVCKNYILYRPTRDVCWLTTDAPAAILCTVASANQHVCLCRVQVHYASLNPADYQQRNGEAKHLLKYNFPKVFGFDFSGDVVQVGSEVKDFKIGEAVFGMVSGVRTGTTAEYVLVDDYVCALKPSEIPHHLAAAVPLVGITAEKALNKCNINEMHQVLVTGGSGGVGSIAIQLCKAEFGIKWVATTSSEQNRGLVESFGADEVFDYKCNNRRWAEQFDSGTWRHAYDVVFDTQGDYKQAVLLLGDSTDGESPEDAGGMVSIVDGPSAEAALEWLKESHTEPKHSYIKSFLENFSWIWDAATGVRSMRKKAKGKYWTVIGTGDGDACRRLATMLESKSIVPHIDGVYPLSQAKDALAKVESGRTKGKVLVEDVFLCPPYGFSSTELQVIADPKESFVEVDDSMEAVEGSSEQPMPSSPSEEGVEVAREAADEAEKSAEEAEGESKDAENAAERGLKDASKGAAEAEKAVSEAMDAEEEVEKKEDNC</sequence>
<dbReference type="PANTHER" id="PTHR45769:SF3">
    <property type="entry name" value="ADENOSINE KINASE"/>
    <property type="match status" value="1"/>
</dbReference>
<evidence type="ECO:0000256" key="9">
    <source>
        <dbReference type="ARBA" id="ARBA00022840"/>
    </source>
</evidence>
<dbReference type="PROSITE" id="PS00584">
    <property type="entry name" value="PFKB_KINASES_2"/>
    <property type="match status" value="1"/>
</dbReference>
<comment type="pathway">
    <text evidence="2">Purine metabolism; AMP biosynthesis via salvage pathway; AMP from adenosine: step 1/1.</text>
</comment>
<dbReference type="InterPro" id="IPR001805">
    <property type="entry name" value="Adenokinase"/>
</dbReference>
<dbReference type="PANTHER" id="PTHR45769">
    <property type="entry name" value="ADENOSINE KINASE"/>
    <property type="match status" value="1"/>
</dbReference>
<feature type="region of interest" description="Disordered" evidence="11">
    <location>
        <begin position="1177"/>
        <end position="1260"/>
    </location>
</feature>
<dbReference type="EC" id="2.7.1.20" evidence="4"/>
<evidence type="ECO:0000313" key="14">
    <source>
        <dbReference type="Proteomes" id="UP000591131"/>
    </source>
</evidence>
<dbReference type="Proteomes" id="UP000591131">
    <property type="component" value="Unassembled WGS sequence"/>
</dbReference>
<dbReference type="GO" id="GO:0006144">
    <property type="term" value="P:purine nucleobase metabolic process"/>
    <property type="evidence" value="ECO:0007669"/>
    <property type="project" value="TreeGrafter"/>
</dbReference>
<feature type="domain" description="Enoyl reductase (ER)" evidence="12">
    <location>
        <begin position="794"/>
        <end position="1144"/>
    </location>
</feature>
<dbReference type="Gene3D" id="3.30.1110.10">
    <property type="match status" value="1"/>
</dbReference>
<evidence type="ECO:0000256" key="5">
    <source>
        <dbReference type="ARBA" id="ARBA00022679"/>
    </source>
</evidence>
<dbReference type="InterPro" id="IPR002173">
    <property type="entry name" value="Carboh/pur_kinase_PfkB_CS"/>
</dbReference>
<dbReference type="Gene3D" id="3.40.50.1820">
    <property type="entry name" value="alpha/beta hydrolase"/>
    <property type="match status" value="1"/>
</dbReference>
<evidence type="ECO:0000256" key="3">
    <source>
        <dbReference type="ARBA" id="ARBA00010688"/>
    </source>
</evidence>
<gene>
    <name evidence="13" type="ORF">FOL47_010036</name>
</gene>
<dbReference type="GO" id="GO:0006166">
    <property type="term" value="P:purine ribonucleoside salvage"/>
    <property type="evidence" value="ECO:0007669"/>
    <property type="project" value="UniProtKB-KW"/>
</dbReference>
<dbReference type="SUPFAM" id="SSF51735">
    <property type="entry name" value="NAD(P)-binding Rossmann-fold domains"/>
    <property type="match status" value="1"/>
</dbReference>
<proteinExistence type="inferred from homology"/>
<dbReference type="GO" id="GO:0044209">
    <property type="term" value="P:AMP salvage"/>
    <property type="evidence" value="ECO:0007669"/>
    <property type="project" value="UniProtKB-UniPathway"/>
</dbReference>
<dbReference type="CDD" id="cd01168">
    <property type="entry name" value="adenosine_kinase"/>
    <property type="match status" value="1"/>
</dbReference>
<organism evidence="13 14">
    <name type="scientific">Perkinsus chesapeaki</name>
    <name type="common">Clam parasite</name>
    <name type="synonym">Perkinsus andrewsi</name>
    <dbReference type="NCBI Taxonomy" id="330153"/>
    <lineage>
        <taxon>Eukaryota</taxon>
        <taxon>Sar</taxon>
        <taxon>Alveolata</taxon>
        <taxon>Perkinsozoa</taxon>
        <taxon>Perkinsea</taxon>
        <taxon>Perkinsida</taxon>
        <taxon>Perkinsidae</taxon>
        <taxon>Perkinsus</taxon>
    </lineage>
</organism>
<evidence type="ECO:0000256" key="10">
    <source>
        <dbReference type="PIRSR" id="PIRSR601805-1"/>
    </source>
</evidence>
<comment type="cofactor">
    <cofactor evidence="1">
        <name>Mg(2+)</name>
        <dbReference type="ChEBI" id="CHEBI:18420"/>
    </cofactor>
</comment>
<dbReference type="InterPro" id="IPR020843">
    <property type="entry name" value="ER"/>
</dbReference>
<dbReference type="Pfam" id="PF08240">
    <property type="entry name" value="ADH_N"/>
    <property type="match status" value="1"/>
</dbReference>
<feature type="compositionally biased region" description="Basic and acidic residues" evidence="11">
    <location>
        <begin position="1198"/>
        <end position="1243"/>
    </location>
</feature>
<dbReference type="InterPro" id="IPR029058">
    <property type="entry name" value="AB_hydrolase_fold"/>
</dbReference>
<evidence type="ECO:0000256" key="2">
    <source>
        <dbReference type="ARBA" id="ARBA00004801"/>
    </source>
</evidence>
<dbReference type="InterPro" id="IPR029056">
    <property type="entry name" value="Ribokinase-like"/>
</dbReference>